<dbReference type="EMBL" id="KZ826099">
    <property type="protein sequence ID" value="PYH88378.1"/>
    <property type="molecule type" value="Genomic_DNA"/>
</dbReference>
<organism evidence="1 2">
    <name type="scientific">Aspergillus ellipticus CBS 707.79</name>
    <dbReference type="NCBI Taxonomy" id="1448320"/>
    <lineage>
        <taxon>Eukaryota</taxon>
        <taxon>Fungi</taxon>
        <taxon>Dikarya</taxon>
        <taxon>Ascomycota</taxon>
        <taxon>Pezizomycotina</taxon>
        <taxon>Eurotiomycetes</taxon>
        <taxon>Eurotiomycetidae</taxon>
        <taxon>Eurotiales</taxon>
        <taxon>Aspergillaceae</taxon>
        <taxon>Aspergillus</taxon>
        <taxon>Aspergillus subgen. Circumdati</taxon>
    </lineage>
</organism>
<protein>
    <submittedName>
        <fullName evidence="1">Uncharacterized protein</fullName>
    </submittedName>
</protein>
<gene>
    <name evidence="1" type="ORF">BO71DRAFT_141076</name>
</gene>
<proteinExistence type="predicted"/>
<dbReference type="AlphaFoldDB" id="A0A319DJX2"/>
<dbReference type="VEuPathDB" id="FungiDB:BO71DRAFT_141076"/>
<sequence length="278" mass="30985">MPGPMMATGISPAVIYGARIESGMVSASTVLYTVYCILYTSEYTVRTALYLPRYPLGPLSRWIRFTAPRPAGCPFCLDPCLDSAGQHRRSVRLTYLHPPHKYPSPGRGTHEWTWTRPPWSGLVRWNPRREFWKSRVGVLHGRPQIRAAICPLHFWAGCTGPWIWSHQVVSPSGRSLSSLVSVVQTSGGTGGTDDEVDSTILHSFDHPCSRDTSAEVHEVAVVDRLWIGILHVEDLYYILLPRYLTDCFTSVAISVWPAPTTLQSSCICTDLPRTTSGM</sequence>
<evidence type="ECO:0000313" key="1">
    <source>
        <dbReference type="EMBL" id="PYH88378.1"/>
    </source>
</evidence>
<reference evidence="1 2" key="1">
    <citation type="submission" date="2018-02" db="EMBL/GenBank/DDBJ databases">
        <title>The genomes of Aspergillus section Nigri reveals drivers in fungal speciation.</title>
        <authorList>
            <consortium name="DOE Joint Genome Institute"/>
            <person name="Vesth T.C."/>
            <person name="Nybo J."/>
            <person name="Theobald S."/>
            <person name="Brandl J."/>
            <person name="Frisvad J.C."/>
            <person name="Nielsen K.F."/>
            <person name="Lyhne E.K."/>
            <person name="Kogle M.E."/>
            <person name="Kuo A."/>
            <person name="Riley R."/>
            <person name="Clum A."/>
            <person name="Nolan M."/>
            <person name="Lipzen A."/>
            <person name="Salamov A."/>
            <person name="Henrissat B."/>
            <person name="Wiebenga A."/>
            <person name="De vries R.P."/>
            <person name="Grigoriev I.V."/>
            <person name="Mortensen U.H."/>
            <person name="Andersen M.R."/>
            <person name="Baker S.E."/>
        </authorList>
    </citation>
    <scope>NUCLEOTIDE SEQUENCE [LARGE SCALE GENOMIC DNA]</scope>
    <source>
        <strain evidence="1 2">CBS 707.79</strain>
    </source>
</reference>
<accession>A0A319DJX2</accession>
<dbReference type="Proteomes" id="UP000247810">
    <property type="component" value="Unassembled WGS sequence"/>
</dbReference>
<keyword evidence="2" id="KW-1185">Reference proteome</keyword>
<name>A0A319DJX2_9EURO</name>
<evidence type="ECO:0000313" key="2">
    <source>
        <dbReference type="Proteomes" id="UP000247810"/>
    </source>
</evidence>